<evidence type="ECO:0000256" key="7">
    <source>
        <dbReference type="ARBA" id="ARBA00034539"/>
    </source>
</evidence>
<comment type="subcellular location">
    <subcellularLocation>
        <location evidence="1">Golgi apparatus membrane</location>
        <topology evidence="1">Multi-pass membrane protein</topology>
    </subcellularLocation>
</comment>
<keyword evidence="4" id="KW-0333">Golgi apparatus</keyword>
<keyword evidence="5 9" id="KW-0472">Membrane</keyword>
<accession>A0AAV6UQ94</accession>
<feature type="transmembrane region" description="Helical" evidence="9">
    <location>
        <begin position="42"/>
        <end position="62"/>
    </location>
</feature>
<dbReference type="InterPro" id="IPR028024">
    <property type="entry name" value="LYSET"/>
</dbReference>
<dbReference type="GO" id="GO:0000139">
    <property type="term" value="C:Golgi membrane"/>
    <property type="evidence" value="ECO:0007669"/>
    <property type="project" value="UniProtKB-SubCell"/>
</dbReference>
<feature type="transmembrane region" description="Helical" evidence="9">
    <location>
        <begin position="101"/>
        <end position="122"/>
    </location>
</feature>
<name>A0AAV6UQ94_9ARAC</name>
<dbReference type="Proteomes" id="UP000827092">
    <property type="component" value="Unassembled WGS sequence"/>
</dbReference>
<dbReference type="Pfam" id="PF15190">
    <property type="entry name" value="TMEM251"/>
    <property type="match status" value="1"/>
</dbReference>
<dbReference type="PANTHER" id="PTHR31925:SF1">
    <property type="entry name" value="LYSOSOMAL ENZYME TRAFFICKING FACTOR"/>
    <property type="match status" value="1"/>
</dbReference>
<evidence type="ECO:0000256" key="8">
    <source>
        <dbReference type="ARBA" id="ARBA00034557"/>
    </source>
</evidence>
<keyword evidence="2 9" id="KW-0812">Transmembrane</keyword>
<dbReference type="EMBL" id="JAFNEN010000322">
    <property type="protein sequence ID" value="KAG8185863.1"/>
    <property type="molecule type" value="Genomic_DNA"/>
</dbReference>
<dbReference type="PANTHER" id="PTHR31925">
    <property type="entry name" value="TRANSMEMBRANE PROTEIN 251"/>
    <property type="match status" value="1"/>
</dbReference>
<organism evidence="10 11">
    <name type="scientific">Oedothorax gibbosus</name>
    <dbReference type="NCBI Taxonomy" id="931172"/>
    <lineage>
        <taxon>Eukaryota</taxon>
        <taxon>Metazoa</taxon>
        <taxon>Ecdysozoa</taxon>
        <taxon>Arthropoda</taxon>
        <taxon>Chelicerata</taxon>
        <taxon>Arachnida</taxon>
        <taxon>Araneae</taxon>
        <taxon>Araneomorphae</taxon>
        <taxon>Entelegynae</taxon>
        <taxon>Araneoidea</taxon>
        <taxon>Linyphiidae</taxon>
        <taxon>Erigoninae</taxon>
        <taxon>Oedothorax</taxon>
    </lineage>
</organism>
<evidence type="ECO:0000256" key="1">
    <source>
        <dbReference type="ARBA" id="ARBA00004653"/>
    </source>
</evidence>
<evidence type="ECO:0000256" key="3">
    <source>
        <dbReference type="ARBA" id="ARBA00022989"/>
    </source>
</evidence>
<evidence type="ECO:0000256" key="4">
    <source>
        <dbReference type="ARBA" id="ARBA00023034"/>
    </source>
</evidence>
<gene>
    <name evidence="10" type="ORF">JTE90_004405</name>
</gene>
<proteinExistence type="inferred from homology"/>
<comment type="caution">
    <text evidence="10">The sequence shown here is derived from an EMBL/GenBank/DDBJ whole genome shotgun (WGS) entry which is preliminary data.</text>
</comment>
<reference evidence="10 11" key="1">
    <citation type="journal article" date="2022" name="Nat. Ecol. Evol.">
        <title>A masculinizing supergene underlies an exaggerated male reproductive morph in a spider.</title>
        <authorList>
            <person name="Hendrickx F."/>
            <person name="De Corte Z."/>
            <person name="Sonet G."/>
            <person name="Van Belleghem S.M."/>
            <person name="Kostlbacher S."/>
            <person name="Vangestel C."/>
        </authorList>
    </citation>
    <scope>NUCLEOTIDE SEQUENCE [LARGE SCALE GENOMIC DNA]</scope>
    <source>
        <strain evidence="10">W744_W776</strain>
    </source>
</reference>
<keyword evidence="3 9" id="KW-1133">Transmembrane helix</keyword>
<evidence type="ECO:0000256" key="2">
    <source>
        <dbReference type="ARBA" id="ARBA00022692"/>
    </source>
</evidence>
<keyword evidence="11" id="KW-1185">Reference proteome</keyword>
<evidence type="ECO:0000256" key="5">
    <source>
        <dbReference type="ARBA" id="ARBA00023136"/>
    </source>
</evidence>
<protein>
    <recommendedName>
        <fullName evidence="7">Lysosomal enzyme trafficking factor</fullName>
    </recommendedName>
    <alternativeName>
        <fullName evidence="8">Transmembrane protein 251</fullName>
    </alternativeName>
</protein>
<evidence type="ECO:0000313" key="11">
    <source>
        <dbReference type="Proteomes" id="UP000827092"/>
    </source>
</evidence>
<evidence type="ECO:0000313" key="10">
    <source>
        <dbReference type="EMBL" id="KAG8185863.1"/>
    </source>
</evidence>
<dbReference type="AlphaFoldDB" id="A0AAV6UQ94"/>
<evidence type="ECO:0000256" key="6">
    <source>
        <dbReference type="ARBA" id="ARBA00034485"/>
    </source>
</evidence>
<evidence type="ECO:0000256" key="9">
    <source>
        <dbReference type="SAM" id="Phobius"/>
    </source>
</evidence>
<comment type="similarity">
    <text evidence="6">Belongs to the LYSET family.</text>
</comment>
<sequence>MAATCAIILCKQTKVYGEVSYYNKQSEISLWPFLTMKFRQRLAWLLLFLYLFLSLVIVYYCFELSDQYNTMALEHSKLHHSATTQKDSTWGPWSHLPDVPFFLWIFLFAIPYLQVFFCLYVCTKPEPKEILSFVPFLMCSKKVGLKDGKMACVQDC</sequence>